<feature type="domain" description="Non-haem dioxygenase N-terminal" evidence="2">
    <location>
        <begin position="28"/>
        <end position="128"/>
    </location>
</feature>
<dbReference type="InterPro" id="IPR044861">
    <property type="entry name" value="IPNS-like_FE2OG_OXY"/>
</dbReference>
<dbReference type="HOGENOM" id="CLU_010119_10_0_1"/>
<sequence length="370" mass="42070">MPVPVPELGSYNFVQETKEDLDWADLVTIDLGLFGTPEGKKQLAATLVKAVREDGFFYVKNFNISQEHVNRQFSLGKQFYDIPLEEKLKYVPEGLDNGAFNGYVPGGRRILEPVSGLRDRTEVYNIPKFNGDFEHQHPDIVQSNLPEIEQFARSLHTEVLDPLHVLLAIALELPEDYFTNIHKYDIKSEDHLRYMKYSKYTPEENLKLNGLWGRGHTDLGSFTLLFRQPVAALQIKNHVTGEWKWVKPQDGTLTVNTCDALSFLTGGYVKSTVHRVAVPPKDQQHVDRLGLLYFSRPHNDVPLATIQDSPVLQRAGATQNEFEASGNPVPTMEEWTFAKQKWQRAKNIVRGDTSHATAQILPGWNEKVYA</sequence>
<dbReference type="FunFam" id="2.60.120.330:FF:000040">
    <property type="entry name" value="Chromosome 21, whole genome shotgun sequence"/>
    <property type="match status" value="1"/>
</dbReference>
<evidence type="ECO:0000259" key="2">
    <source>
        <dbReference type="Pfam" id="PF14226"/>
    </source>
</evidence>
<organism evidence="3 4">
    <name type="scientific">Ceriporiopsis subvermispora (strain B)</name>
    <name type="common">White-rot fungus</name>
    <name type="synonym">Gelatoporia subvermispora</name>
    <dbReference type="NCBI Taxonomy" id="914234"/>
    <lineage>
        <taxon>Eukaryota</taxon>
        <taxon>Fungi</taxon>
        <taxon>Dikarya</taxon>
        <taxon>Basidiomycota</taxon>
        <taxon>Agaricomycotina</taxon>
        <taxon>Agaricomycetes</taxon>
        <taxon>Polyporales</taxon>
        <taxon>Gelatoporiaceae</taxon>
        <taxon>Gelatoporia</taxon>
    </lineage>
</organism>
<gene>
    <name evidence="3" type="ORF">CERSUDRAFT_119704</name>
</gene>
<dbReference type="Proteomes" id="UP000016930">
    <property type="component" value="Unassembled WGS sequence"/>
</dbReference>
<dbReference type="Gene3D" id="2.60.120.330">
    <property type="entry name" value="B-lactam Antibiotic, Isopenicillin N Synthase, Chain"/>
    <property type="match status" value="1"/>
</dbReference>
<dbReference type="InterPro" id="IPR026992">
    <property type="entry name" value="DIOX_N"/>
</dbReference>
<keyword evidence="4" id="KW-1185">Reference proteome</keyword>
<dbReference type="EMBL" id="KB445818">
    <property type="protein sequence ID" value="EMD31480.1"/>
    <property type="molecule type" value="Genomic_DNA"/>
</dbReference>
<accession>M2QHF3</accession>
<dbReference type="Pfam" id="PF14226">
    <property type="entry name" value="DIOX_N"/>
    <property type="match status" value="1"/>
</dbReference>
<dbReference type="STRING" id="914234.M2QHF3"/>
<evidence type="ECO:0000313" key="4">
    <source>
        <dbReference type="Proteomes" id="UP000016930"/>
    </source>
</evidence>
<evidence type="ECO:0008006" key="5">
    <source>
        <dbReference type="Google" id="ProtNLM"/>
    </source>
</evidence>
<dbReference type="InterPro" id="IPR050231">
    <property type="entry name" value="Iron_ascorbate_oxido_reductase"/>
</dbReference>
<dbReference type="AlphaFoldDB" id="M2QHF3"/>
<dbReference type="Pfam" id="PF03171">
    <property type="entry name" value="2OG-FeII_Oxy"/>
    <property type="match status" value="1"/>
</dbReference>
<feature type="domain" description="Isopenicillin N synthase-like Fe(2+) 2OG dioxygenase" evidence="1">
    <location>
        <begin position="208"/>
        <end position="295"/>
    </location>
</feature>
<proteinExistence type="predicted"/>
<evidence type="ECO:0000259" key="1">
    <source>
        <dbReference type="Pfam" id="PF03171"/>
    </source>
</evidence>
<evidence type="ECO:0000313" key="3">
    <source>
        <dbReference type="EMBL" id="EMD31480.1"/>
    </source>
</evidence>
<dbReference type="PANTHER" id="PTHR47990">
    <property type="entry name" value="2-OXOGLUTARATE (2OG) AND FE(II)-DEPENDENT OXYGENASE SUPERFAMILY PROTEIN-RELATED"/>
    <property type="match status" value="1"/>
</dbReference>
<dbReference type="SUPFAM" id="SSF51197">
    <property type="entry name" value="Clavaminate synthase-like"/>
    <property type="match status" value="1"/>
</dbReference>
<name>M2QHF3_CERS8</name>
<dbReference type="PRINTS" id="PR00682">
    <property type="entry name" value="IPNSYNTHASE"/>
</dbReference>
<reference evidence="3 4" key="1">
    <citation type="journal article" date="2012" name="Proc. Natl. Acad. Sci. U.S.A.">
        <title>Comparative genomics of Ceriporiopsis subvermispora and Phanerochaete chrysosporium provide insight into selective ligninolysis.</title>
        <authorList>
            <person name="Fernandez-Fueyo E."/>
            <person name="Ruiz-Duenas F.J."/>
            <person name="Ferreira P."/>
            <person name="Floudas D."/>
            <person name="Hibbett D.S."/>
            <person name="Canessa P."/>
            <person name="Larrondo L.F."/>
            <person name="James T.Y."/>
            <person name="Seelenfreund D."/>
            <person name="Lobos S."/>
            <person name="Polanco R."/>
            <person name="Tello M."/>
            <person name="Honda Y."/>
            <person name="Watanabe T."/>
            <person name="Watanabe T."/>
            <person name="Ryu J.S."/>
            <person name="Kubicek C.P."/>
            <person name="Schmoll M."/>
            <person name="Gaskell J."/>
            <person name="Hammel K.E."/>
            <person name="St John F.J."/>
            <person name="Vanden Wymelenberg A."/>
            <person name="Sabat G."/>
            <person name="Splinter BonDurant S."/>
            <person name="Syed K."/>
            <person name="Yadav J.S."/>
            <person name="Doddapaneni H."/>
            <person name="Subramanian V."/>
            <person name="Lavin J.L."/>
            <person name="Oguiza J.A."/>
            <person name="Perez G."/>
            <person name="Pisabarro A.G."/>
            <person name="Ramirez L."/>
            <person name="Santoyo F."/>
            <person name="Master E."/>
            <person name="Coutinho P.M."/>
            <person name="Henrissat B."/>
            <person name="Lombard V."/>
            <person name="Magnuson J.K."/>
            <person name="Kuees U."/>
            <person name="Hori C."/>
            <person name="Igarashi K."/>
            <person name="Samejima M."/>
            <person name="Held B.W."/>
            <person name="Barry K.W."/>
            <person name="LaButti K.M."/>
            <person name="Lapidus A."/>
            <person name="Lindquist E.A."/>
            <person name="Lucas S.M."/>
            <person name="Riley R."/>
            <person name="Salamov A.A."/>
            <person name="Hoffmeister D."/>
            <person name="Schwenk D."/>
            <person name="Hadar Y."/>
            <person name="Yarden O."/>
            <person name="de Vries R.P."/>
            <person name="Wiebenga A."/>
            <person name="Stenlid J."/>
            <person name="Eastwood D."/>
            <person name="Grigoriev I.V."/>
            <person name="Berka R.M."/>
            <person name="Blanchette R.A."/>
            <person name="Kersten P."/>
            <person name="Martinez A.T."/>
            <person name="Vicuna R."/>
            <person name="Cullen D."/>
        </authorList>
    </citation>
    <scope>NUCLEOTIDE SEQUENCE [LARGE SCALE GENOMIC DNA]</scope>
    <source>
        <strain evidence="3 4">B</strain>
    </source>
</reference>
<dbReference type="OrthoDB" id="406156at2759"/>
<protein>
    <recommendedName>
        <fullName evidence="5">Fe2OG dioxygenase domain-containing protein</fullName>
    </recommendedName>
</protein>
<dbReference type="InterPro" id="IPR027443">
    <property type="entry name" value="IPNS-like_sf"/>
</dbReference>